<dbReference type="RefSeq" id="WP_252253110.1">
    <property type="nucleotide sequence ID" value="NZ_CP098736.1"/>
</dbReference>
<evidence type="ECO:0000313" key="5">
    <source>
        <dbReference type="Proteomes" id="UP001056648"/>
    </source>
</evidence>
<accession>A0ABY4VRG6</accession>
<dbReference type="Pfam" id="PF13558">
    <property type="entry name" value="SbcC_Walker_B"/>
    <property type="match status" value="1"/>
</dbReference>
<keyword evidence="5" id="KW-1185">Reference proteome</keyword>
<feature type="coiled-coil region" evidence="1">
    <location>
        <begin position="310"/>
        <end position="365"/>
    </location>
</feature>
<dbReference type="InterPro" id="IPR027417">
    <property type="entry name" value="P-loop_NTPase"/>
</dbReference>
<dbReference type="Gene3D" id="3.40.50.300">
    <property type="entry name" value="P-loop containing nucleotide triphosphate hydrolases"/>
    <property type="match status" value="2"/>
</dbReference>
<dbReference type="Proteomes" id="UP001056648">
    <property type="component" value="Chromosome 2"/>
</dbReference>
<feature type="compositionally biased region" description="Polar residues" evidence="2">
    <location>
        <begin position="933"/>
        <end position="953"/>
    </location>
</feature>
<feature type="coiled-coil region" evidence="1">
    <location>
        <begin position="204"/>
        <end position="263"/>
    </location>
</feature>
<dbReference type="PANTHER" id="PTHR32114">
    <property type="entry name" value="ABC TRANSPORTER ABCH.3"/>
    <property type="match status" value="1"/>
</dbReference>
<feature type="coiled-coil region" evidence="1">
    <location>
        <begin position="1044"/>
        <end position="1071"/>
    </location>
</feature>
<organism evidence="4 5">
    <name type="scientific">Cupriavidus gilardii</name>
    <dbReference type="NCBI Taxonomy" id="82541"/>
    <lineage>
        <taxon>Bacteria</taxon>
        <taxon>Pseudomonadati</taxon>
        <taxon>Pseudomonadota</taxon>
        <taxon>Betaproteobacteria</taxon>
        <taxon>Burkholderiales</taxon>
        <taxon>Burkholderiaceae</taxon>
        <taxon>Cupriavidus</taxon>
    </lineage>
</organism>
<dbReference type="Pfam" id="PF13476">
    <property type="entry name" value="AAA_23"/>
    <property type="match status" value="1"/>
</dbReference>
<dbReference type="EMBL" id="CP098736">
    <property type="protein sequence ID" value="USE79869.1"/>
    <property type="molecule type" value="Genomic_DNA"/>
</dbReference>
<dbReference type="SUPFAM" id="SSF52540">
    <property type="entry name" value="P-loop containing nucleoside triphosphate hydrolases"/>
    <property type="match status" value="1"/>
</dbReference>
<sequence>MRILAIRGRNLASLSGEFAIDFTAEPLASAGLFAICGPTGAGKSTLLDALCLALYDRTPRVARVGGRDTVLPDVAGETIGAHDTRTLLRRGAAEGHAEVDFVGGDGQAYRARWSVRRARGKAGGKLQQTQMSLARLPGEEPVGGGLKTEVQAAIVERVGLTFEQFTRAVLLAQNEFFAFLKAGDDERAALLQALTGTGRFEAISRRAFERNKAEQEALRQLREQAAQHQPLDADTRAQCERQRRQQQDAVKALDERLRQYEAQLRWHADAADLARLEQQAIDRHRDAVAAHDAAAPRRARLADAHAAQPARALVAEIDRLAAQREAQRQELARAAEALAAAARAAQDAQAERQRAAAALEAARHAEAAMAPRLAQAREFDAVIAALSPDRERAALAHRQAGQALEETRRDQARLRTERESAGSALAAAEDWLVRHAGLEALGTQWPRWDALFAQADDWHGRHAAATQEAARLAALLARAQQDQTDAQGRLAAAAASLQDAQQQYAVAQQALAGHDRDAIAARAAELQRQRDALQQAAARWRERLAAEARMAELVQQRDTLQAQWQQCRQGIDAARAARPAAEQAAAQAERSWQRALAACQQGVERLRETLEPGEPCPVCGASEHPYAHDDSPLGAALQATLGALEDEYRRCQQALARIDADERSAAALAHSHGDALAQLDRRLAAARQQCDQAQREWQADAVAAQAEAVDAGERADWIARQLADADAQQRSAAELDTHLRALDRQVQAARLRLDAGQAEQTAAQGALQRAQALAAELALRHGTANESAAATAAQRDQALRALDEGALRHAAGADWRSQWHDDPAGLRTRYADDAGQWTRHRDERDAQRQRIVQLDGALAAATQAHERALDAHRKAAEALAFADTRLSGRRAEREALFAGTPDAGLTVDAIAARLAQAGADATARVDEAQRVSQAASEQLARQGTRAEQAQSHSEALDRQAREAAARLEAWLQGWNDRHDGSAAAAPLDEAGLRALLALDADWLAREEASLHALQREVDAAHGAVQTRRAERERHLARRPGQDDAATVQAALAAARAELEGAKQALAEADFTLRRDDERRAQASDLVTRIERQQATAHTWQVLNELIGSADGKKFRNHAQQMTLDILLGYANRHLATLSRRYRLERVRQSLALLVIDQDMADEARSVHSLSGGESFLVSLALALGLASLSSHRVRVESLFIDEGFGSLDGDTLRVAMDALDSLQAQGRKVGVISHVHEMTERIGTRIEVRRLSGGQSRVTVGA</sequence>
<feature type="coiled-coil region" evidence="1">
    <location>
        <begin position="462"/>
        <end position="563"/>
    </location>
</feature>
<evidence type="ECO:0000256" key="2">
    <source>
        <dbReference type="SAM" id="MobiDB-lite"/>
    </source>
</evidence>
<feature type="region of interest" description="Disordered" evidence="2">
    <location>
        <begin position="933"/>
        <end position="959"/>
    </location>
</feature>
<protein>
    <submittedName>
        <fullName evidence="4">AAA family ATPase</fullName>
    </submittedName>
</protein>
<name>A0ABY4VRG6_9BURK</name>
<proteinExistence type="predicted"/>
<evidence type="ECO:0000259" key="3">
    <source>
        <dbReference type="Pfam" id="PF13476"/>
    </source>
</evidence>
<dbReference type="PANTHER" id="PTHR32114:SF2">
    <property type="entry name" value="ABC TRANSPORTER ABCH.3"/>
    <property type="match status" value="1"/>
</dbReference>
<dbReference type="InterPro" id="IPR038729">
    <property type="entry name" value="Rad50/SbcC_AAA"/>
</dbReference>
<feature type="coiled-coil region" evidence="1">
    <location>
        <begin position="732"/>
        <end position="759"/>
    </location>
</feature>
<keyword evidence="1" id="KW-0175">Coiled coil</keyword>
<reference evidence="4" key="1">
    <citation type="submission" date="2022-06" db="EMBL/GenBank/DDBJ databases">
        <title>Complete genome sequence and characterization of Cupriavidus gilardii QJ1 isolated from contaminating cells.</title>
        <authorList>
            <person name="Qi J."/>
        </authorList>
    </citation>
    <scope>NUCLEOTIDE SEQUENCE</scope>
    <source>
        <strain evidence="4">QJ1</strain>
    </source>
</reference>
<feature type="domain" description="Rad50/SbcC-type AAA" evidence="3">
    <location>
        <begin position="7"/>
        <end position="264"/>
    </location>
</feature>
<evidence type="ECO:0000313" key="4">
    <source>
        <dbReference type="EMBL" id="USE79869.1"/>
    </source>
</evidence>
<gene>
    <name evidence="4" type="ORF">NDR89_25235</name>
</gene>
<evidence type="ECO:0000256" key="1">
    <source>
        <dbReference type="SAM" id="Coils"/>
    </source>
</evidence>
<feature type="coiled-coil region" evidence="1">
    <location>
        <begin position="641"/>
        <end position="696"/>
    </location>
</feature>